<proteinExistence type="predicted"/>
<dbReference type="Pfam" id="PF05729">
    <property type="entry name" value="NACHT"/>
    <property type="match status" value="1"/>
</dbReference>
<dbReference type="Gene3D" id="3.40.50.300">
    <property type="entry name" value="P-loop containing nucleotide triphosphate hydrolases"/>
    <property type="match status" value="1"/>
</dbReference>
<dbReference type="PANTHER" id="PTHR46844:SF1">
    <property type="entry name" value="SLR5058 PROTEIN"/>
    <property type="match status" value="1"/>
</dbReference>
<reference evidence="2" key="1">
    <citation type="submission" date="2022-11" db="EMBL/GenBank/DDBJ databases">
        <title>Minimal conservation of predation-associated metabolite biosynthetic gene clusters underscores biosynthetic potential of Myxococcota including descriptions for ten novel species: Archangium lansinium sp. nov., Myxococcus landrumus sp. nov., Nannocystis bai.</title>
        <authorList>
            <person name="Ahearne A."/>
            <person name="Stevens C."/>
            <person name="Phillips K."/>
        </authorList>
    </citation>
    <scope>NUCLEOTIDE SEQUENCE</scope>
    <source>
        <strain evidence="2">Na p29</strain>
    </source>
</reference>
<organism evidence="2 3">
    <name type="scientific">Nannocystis pusilla</name>
    <dbReference type="NCBI Taxonomy" id="889268"/>
    <lineage>
        <taxon>Bacteria</taxon>
        <taxon>Pseudomonadati</taxon>
        <taxon>Myxococcota</taxon>
        <taxon>Polyangia</taxon>
        <taxon>Nannocystales</taxon>
        <taxon>Nannocystaceae</taxon>
        <taxon>Nannocystis</taxon>
    </lineage>
</organism>
<sequence length="932" mass="101366">MRTHLAGEPGAVEVLPWLPGTAASLRSLAQEAVRALERRGSIDHGFFDRLMAARPRRCEAIAELRRVCLGDAPAETPAAERTASGDDGFARYRVALAGAHRFVRLLAVGGAGPTSTLPIEALYVPLRLRGGRYCYSIGALLRALIRADGEVREGAPRIVVLGDPGSGKTTLCRYLTAALAGAIEGLLPPGSAAPLPLLLPLRDYVAKIAKADVSLPEFLREQARVRLSVSFSERELEAWLRSGRAVVLLDGLDEVGDPTPRATSGERVDATWRATICERIDAFAAVYPEAALLVTSRVAGYEESALPSSGPQRFSCYRIEPFRAEELAAFVRRWYQLQVTDEPSRRQRLTEGLLAALQATPAVGKLATNPLLATLVARVYAADERLPGERAQLYERCVQTLLETWPELRGRGPTNLEIDVQRRCLEDVAWHMLDGASERSAGAALIAEPELLAVVAARLGEEPEFARLGPRGRERAAKQWIERFECENGMLVADSPGVFGFIHRSLGEYMAACRLERVRSADAEVGWIVEHARKATWREVALLRLGRRGGRDVQIDPVYAALMGDPGGREFLLMCLREGMSLTPEQLGPLIAAGIAGRAGQNLEILADVFRFSPTEAPAIEAWFVTALQRAPLAGLVELLPAAARVGVSPEVVEGALGRRDDATRARAVALFLLPPVRESSESAPLVALSQHLRSRAEVGAALLAFTGAFPDAPTFAAAVAVACGPASAGCRAALTLGLVLGAVWSLGCIKPPVRALRVEWLDWRAIVPATLPSWPEVDSTKMTVTLVEGSQRLVREAYPLAAPHEPLLGYTGGDFACYADAPPWQFLGYFPPSAGVDVEAYVRSCDPGYWEAWYGPNPRDEVREHLDPVIADEEDDEWKRGTTRPRSAWWSICTKRWASCTWWRWRRLRAGSASTICWQCTAAGSSMPATC</sequence>
<dbReference type="SUPFAM" id="SSF52540">
    <property type="entry name" value="P-loop containing nucleoside triphosphate hydrolases"/>
    <property type="match status" value="1"/>
</dbReference>
<gene>
    <name evidence="2" type="ORF">OV079_01480</name>
</gene>
<dbReference type="PROSITE" id="PS50837">
    <property type="entry name" value="NACHT"/>
    <property type="match status" value="1"/>
</dbReference>
<name>A0A9X3EJC4_9BACT</name>
<dbReference type="RefSeq" id="WP_267765802.1">
    <property type="nucleotide sequence ID" value="NZ_JAPNKE010000002.1"/>
</dbReference>
<keyword evidence="3" id="KW-1185">Reference proteome</keyword>
<dbReference type="InterPro" id="IPR027417">
    <property type="entry name" value="P-loop_NTPase"/>
</dbReference>
<dbReference type="Proteomes" id="UP001150924">
    <property type="component" value="Unassembled WGS sequence"/>
</dbReference>
<evidence type="ECO:0000259" key="1">
    <source>
        <dbReference type="PROSITE" id="PS50837"/>
    </source>
</evidence>
<feature type="domain" description="NACHT" evidence="1">
    <location>
        <begin position="156"/>
        <end position="255"/>
    </location>
</feature>
<dbReference type="PANTHER" id="PTHR46844">
    <property type="entry name" value="SLR5058 PROTEIN"/>
    <property type="match status" value="1"/>
</dbReference>
<protein>
    <submittedName>
        <fullName evidence="2">NACHT domain-containing protein</fullName>
    </submittedName>
</protein>
<dbReference type="InterPro" id="IPR007111">
    <property type="entry name" value="NACHT_NTPase"/>
</dbReference>
<accession>A0A9X3EJC4</accession>
<evidence type="ECO:0000313" key="3">
    <source>
        <dbReference type="Proteomes" id="UP001150924"/>
    </source>
</evidence>
<comment type="caution">
    <text evidence="2">The sequence shown here is derived from an EMBL/GenBank/DDBJ whole genome shotgun (WGS) entry which is preliminary data.</text>
</comment>
<dbReference type="AlphaFoldDB" id="A0A9X3EJC4"/>
<dbReference type="EMBL" id="JAPNKE010000002">
    <property type="protein sequence ID" value="MCY1004260.1"/>
    <property type="molecule type" value="Genomic_DNA"/>
</dbReference>
<evidence type="ECO:0000313" key="2">
    <source>
        <dbReference type="EMBL" id="MCY1004260.1"/>
    </source>
</evidence>